<organism evidence="2 3">
    <name type="scientific">Virgibacillus siamensis</name>
    <dbReference type="NCBI Taxonomy" id="480071"/>
    <lineage>
        <taxon>Bacteria</taxon>
        <taxon>Bacillati</taxon>
        <taxon>Bacillota</taxon>
        <taxon>Bacilli</taxon>
        <taxon>Bacillales</taxon>
        <taxon>Bacillaceae</taxon>
        <taxon>Virgibacillus</taxon>
    </lineage>
</organism>
<proteinExistence type="predicted"/>
<dbReference type="RefSeq" id="WP_343809781.1">
    <property type="nucleotide sequence ID" value="NZ_BAAADS010000001.1"/>
</dbReference>
<protein>
    <recommendedName>
        <fullName evidence="4">Holin-like toxin</fullName>
    </recommendedName>
</protein>
<evidence type="ECO:0008006" key="4">
    <source>
        <dbReference type="Google" id="ProtNLM"/>
    </source>
</evidence>
<evidence type="ECO:0000313" key="3">
    <source>
        <dbReference type="Proteomes" id="UP001500866"/>
    </source>
</evidence>
<keyword evidence="1" id="KW-0472">Membrane</keyword>
<gene>
    <name evidence="2" type="ORF">GCM10009001_03780</name>
</gene>
<comment type="caution">
    <text evidence="2">The sequence shown here is derived from an EMBL/GenBank/DDBJ whole genome shotgun (WGS) entry which is preliminary data.</text>
</comment>
<keyword evidence="1" id="KW-0812">Transmembrane</keyword>
<reference evidence="2 3" key="1">
    <citation type="journal article" date="2019" name="Int. J. Syst. Evol. Microbiol.">
        <title>The Global Catalogue of Microorganisms (GCM) 10K type strain sequencing project: providing services to taxonomists for standard genome sequencing and annotation.</title>
        <authorList>
            <consortium name="The Broad Institute Genomics Platform"/>
            <consortium name="The Broad Institute Genome Sequencing Center for Infectious Disease"/>
            <person name="Wu L."/>
            <person name="Ma J."/>
        </authorList>
    </citation>
    <scope>NUCLEOTIDE SEQUENCE [LARGE SCALE GENOMIC DNA]</scope>
    <source>
        <strain evidence="2 3">JCM 15395</strain>
    </source>
</reference>
<dbReference type="Proteomes" id="UP001500866">
    <property type="component" value="Unassembled WGS sequence"/>
</dbReference>
<keyword evidence="1" id="KW-1133">Transmembrane helix</keyword>
<accession>A0ABN1FHM8</accession>
<feature type="transmembrane region" description="Helical" evidence="1">
    <location>
        <begin position="6"/>
        <end position="26"/>
    </location>
</feature>
<dbReference type="EMBL" id="BAAADS010000001">
    <property type="protein sequence ID" value="GAA0591008.1"/>
    <property type="molecule type" value="Genomic_DNA"/>
</dbReference>
<evidence type="ECO:0000313" key="2">
    <source>
        <dbReference type="EMBL" id="GAA0591008.1"/>
    </source>
</evidence>
<name>A0ABN1FHM8_9BACI</name>
<keyword evidence="3" id="KW-1185">Reference proteome</keyword>
<evidence type="ECO:0000256" key="1">
    <source>
        <dbReference type="SAM" id="Phobius"/>
    </source>
</evidence>
<sequence length="42" mass="4926">METVLFLTTALINLTVAMINFVMVILNRREKQKDSRSEKRKS</sequence>